<accession>A0A915EGK6</accession>
<sequence>MKTTPLIQLAPKKSEANATDDAKLSVKKGYPQTAEKPIDQKGIVSHKHGSNKNCPPIVVLKQQGFQKNDCLAPPVDEKNQQARDVQMKTCSAGEEVSKGSGQVNSVVKSLVEEKTQKSVEDKKQKSVEDKTQKSTEEGLESQDPKTSTRSQ</sequence>
<feature type="compositionally biased region" description="Basic and acidic residues" evidence="1">
    <location>
        <begin position="110"/>
        <end position="136"/>
    </location>
</feature>
<feature type="region of interest" description="Disordered" evidence="1">
    <location>
        <begin position="1"/>
        <end position="54"/>
    </location>
</feature>
<feature type="compositionally biased region" description="Basic and acidic residues" evidence="1">
    <location>
        <begin position="12"/>
        <end position="24"/>
    </location>
</feature>
<organism evidence="2 3">
    <name type="scientific">Ditylenchus dipsaci</name>
    <dbReference type="NCBI Taxonomy" id="166011"/>
    <lineage>
        <taxon>Eukaryota</taxon>
        <taxon>Metazoa</taxon>
        <taxon>Ecdysozoa</taxon>
        <taxon>Nematoda</taxon>
        <taxon>Chromadorea</taxon>
        <taxon>Rhabditida</taxon>
        <taxon>Tylenchina</taxon>
        <taxon>Tylenchomorpha</taxon>
        <taxon>Sphaerularioidea</taxon>
        <taxon>Anguinidae</taxon>
        <taxon>Anguininae</taxon>
        <taxon>Ditylenchus</taxon>
    </lineage>
</organism>
<evidence type="ECO:0000313" key="2">
    <source>
        <dbReference type="Proteomes" id="UP000887574"/>
    </source>
</evidence>
<feature type="region of interest" description="Disordered" evidence="1">
    <location>
        <begin position="71"/>
        <end position="151"/>
    </location>
</feature>
<evidence type="ECO:0000256" key="1">
    <source>
        <dbReference type="SAM" id="MobiDB-lite"/>
    </source>
</evidence>
<protein>
    <submittedName>
        <fullName evidence="3">Uncharacterized protein</fullName>
    </submittedName>
</protein>
<name>A0A915EGK6_9BILA</name>
<dbReference type="Proteomes" id="UP000887574">
    <property type="component" value="Unplaced"/>
</dbReference>
<reference evidence="3" key="1">
    <citation type="submission" date="2022-11" db="UniProtKB">
        <authorList>
            <consortium name="WormBaseParasite"/>
        </authorList>
    </citation>
    <scope>IDENTIFICATION</scope>
</reference>
<keyword evidence="2" id="KW-1185">Reference proteome</keyword>
<proteinExistence type="predicted"/>
<dbReference type="AlphaFoldDB" id="A0A915EGK6"/>
<dbReference type="WBParaSite" id="jg6119">
    <property type="protein sequence ID" value="jg6119"/>
    <property type="gene ID" value="jg6119"/>
</dbReference>
<evidence type="ECO:0000313" key="3">
    <source>
        <dbReference type="WBParaSite" id="jg6119"/>
    </source>
</evidence>